<dbReference type="GO" id="GO:0019239">
    <property type="term" value="F:deaminase activity"/>
    <property type="evidence" value="ECO:0007669"/>
    <property type="project" value="TreeGrafter"/>
</dbReference>
<dbReference type="PANTHER" id="PTHR11803">
    <property type="entry name" value="2-IMINOBUTANOATE/2-IMINOPROPANOATE DEAMINASE RIDA"/>
    <property type="match status" value="1"/>
</dbReference>
<proteinExistence type="predicted"/>
<dbReference type="SUPFAM" id="SSF55298">
    <property type="entry name" value="YjgF-like"/>
    <property type="match status" value="1"/>
</dbReference>
<dbReference type="EMBL" id="RCNT01000004">
    <property type="protein sequence ID" value="RMA42289.1"/>
    <property type="molecule type" value="Genomic_DNA"/>
</dbReference>
<keyword evidence="2" id="KW-1185">Reference proteome</keyword>
<protein>
    <submittedName>
        <fullName evidence="1">RidA family protein</fullName>
    </submittedName>
</protein>
<accession>A0A3L9Y0F7</accession>
<dbReference type="PANTHER" id="PTHR11803:SF39">
    <property type="entry name" value="2-IMINOBUTANOATE_2-IMINOPROPANOATE DEAMINASE"/>
    <property type="match status" value="1"/>
</dbReference>
<dbReference type="Pfam" id="PF01042">
    <property type="entry name" value="Ribonuc_L-PSP"/>
    <property type="match status" value="1"/>
</dbReference>
<dbReference type="CDD" id="cd00448">
    <property type="entry name" value="YjgF_YER057c_UK114_family"/>
    <property type="match status" value="1"/>
</dbReference>
<dbReference type="InterPro" id="IPR035959">
    <property type="entry name" value="RutC-like_sf"/>
</dbReference>
<dbReference type="GO" id="GO:0005829">
    <property type="term" value="C:cytosol"/>
    <property type="evidence" value="ECO:0007669"/>
    <property type="project" value="TreeGrafter"/>
</dbReference>
<name>A0A3L9Y0F7_9RHOB</name>
<reference evidence="1 2" key="1">
    <citation type="submission" date="2018-10" db="EMBL/GenBank/DDBJ databases">
        <authorList>
            <person name="Jung H.S."/>
            <person name="Jeon C.O."/>
        </authorList>
    </citation>
    <scope>NUCLEOTIDE SEQUENCE [LARGE SCALE GENOMIC DNA]</scope>
    <source>
        <strain evidence="1 2">MA-7-27</strain>
    </source>
</reference>
<evidence type="ECO:0000313" key="1">
    <source>
        <dbReference type="EMBL" id="RMA42289.1"/>
    </source>
</evidence>
<gene>
    <name evidence="1" type="ORF">D9R08_09245</name>
</gene>
<dbReference type="AlphaFoldDB" id="A0A3L9Y0F7"/>
<dbReference type="RefSeq" id="WP_121897769.1">
    <property type="nucleotide sequence ID" value="NZ_RCNT01000004.1"/>
</dbReference>
<dbReference type="Gene3D" id="3.30.1330.40">
    <property type="entry name" value="RutC-like"/>
    <property type="match status" value="1"/>
</dbReference>
<evidence type="ECO:0000313" key="2">
    <source>
        <dbReference type="Proteomes" id="UP000281343"/>
    </source>
</evidence>
<organism evidence="1 2">
    <name type="scientific">Rhodophyticola porphyridii</name>
    <dbReference type="NCBI Taxonomy" id="1852017"/>
    <lineage>
        <taxon>Bacteria</taxon>
        <taxon>Pseudomonadati</taxon>
        <taxon>Pseudomonadota</taxon>
        <taxon>Alphaproteobacteria</taxon>
        <taxon>Rhodobacterales</taxon>
        <taxon>Roseobacteraceae</taxon>
        <taxon>Rhodophyticola</taxon>
    </lineage>
</organism>
<dbReference type="InterPro" id="IPR006175">
    <property type="entry name" value="YjgF/YER057c/UK114"/>
</dbReference>
<dbReference type="Proteomes" id="UP000281343">
    <property type="component" value="Unassembled WGS sequence"/>
</dbReference>
<dbReference type="OrthoDB" id="9809792at2"/>
<sequence length="132" mass="13961">MTSSTITLSSPPDVARAPTYEHASRAGDFIHVAGQVARDENGNWIGGDDAGAQAVQVYRNIGRVLAHMGARPQDVVKITVYMLDRADSAAITKARLDFFGDHKPPHTGLLVAGLGGPQVKLEVEVVAYLPGA</sequence>
<comment type="caution">
    <text evidence="1">The sequence shown here is derived from an EMBL/GenBank/DDBJ whole genome shotgun (WGS) entry which is preliminary data.</text>
</comment>